<organism evidence="3 4">
    <name type="scientific">Protopolystoma xenopodis</name>
    <dbReference type="NCBI Taxonomy" id="117903"/>
    <lineage>
        <taxon>Eukaryota</taxon>
        <taxon>Metazoa</taxon>
        <taxon>Spiralia</taxon>
        <taxon>Lophotrochozoa</taxon>
        <taxon>Platyhelminthes</taxon>
        <taxon>Monogenea</taxon>
        <taxon>Polyopisthocotylea</taxon>
        <taxon>Polystomatidea</taxon>
        <taxon>Polystomatidae</taxon>
        <taxon>Protopolystoma</taxon>
    </lineage>
</organism>
<feature type="region of interest" description="Disordered" evidence="2">
    <location>
        <begin position="209"/>
        <end position="234"/>
    </location>
</feature>
<dbReference type="Proteomes" id="UP000784294">
    <property type="component" value="Unassembled WGS sequence"/>
</dbReference>
<reference evidence="3" key="1">
    <citation type="submission" date="2018-11" db="EMBL/GenBank/DDBJ databases">
        <authorList>
            <consortium name="Pathogen Informatics"/>
        </authorList>
    </citation>
    <scope>NUCLEOTIDE SEQUENCE</scope>
</reference>
<proteinExistence type="predicted"/>
<dbReference type="AlphaFoldDB" id="A0A3S5BKG0"/>
<name>A0A3S5BKG0_9PLAT</name>
<dbReference type="EMBL" id="CAAALY010000172">
    <property type="protein sequence ID" value="VEL06648.1"/>
    <property type="molecule type" value="Genomic_DNA"/>
</dbReference>
<evidence type="ECO:0008006" key="5">
    <source>
        <dbReference type="Google" id="ProtNLM"/>
    </source>
</evidence>
<evidence type="ECO:0000256" key="2">
    <source>
        <dbReference type="SAM" id="MobiDB-lite"/>
    </source>
</evidence>
<feature type="region of interest" description="Disordered" evidence="2">
    <location>
        <begin position="246"/>
        <end position="268"/>
    </location>
</feature>
<evidence type="ECO:0000256" key="1">
    <source>
        <dbReference type="SAM" id="Coils"/>
    </source>
</evidence>
<keyword evidence="1" id="KW-0175">Coiled coil</keyword>
<sequence>MELAKIQVSSLEAVLKIQEQQLCRSVSTEMAATSKVTSLTKAEDLFVRRSLPFITQYNSTKSPSSTLTGLLTAWRNQVLRLLVQREVAALAAHQHQANERLLRESVEIAKLTDNADYDAGEAFGNVPRPRFNFENDHADNELRTKCVPLSLPTNITKFAESRVAQLTTQLSTMRDDMRCLKSACNSLYKETFMGLDTLMRQLGLAGLMQKPSMESSDRRNTNQNAIKPDLKQSQDRARVHLRMAHPTHAETECQSESETDNLPNPGSTPSVVSNLLSLSRLGHISYSQQTPFMSLVLHRLRELDRRLAFACQRLPMLSIQMARYRRNSAMAAISANGDFISRSSRACQTVESSSPNIMESLYGWHSETDNVVSGLGPLAFEELKSIARQAELEAAKAAREREIAIRQLEVDTKTFNERVDAVRASGESR</sequence>
<protein>
    <recommendedName>
        <fullName evidence="5">Alpha-helical coiled-coil rod protein</fullName>
    </recommendedName>
</protein>
<comment type="caution">
    <text evidence="3">The sequence shown here is derived from an EMBL/GenBank/DDBJ whole genome shotgun (WGS) entry which is preliminary data.</text>
</comment>
<gene>
    <name evidence="3" type="ORF">PXEA_LOCUS88</name>
</gene>
<evidence type="ECO:0000313" key="4">
    <source>
        <dbReference type="Proteomes" id="UP000784294"/>
    </source>
</evidence>
<keyword evidence="4" id="KW-1185">Reference proteome</keyword>
<evidence type="ECO:0000313" key="3">
    <source>
        <dbReference type="EMBL" id="VEL06648.1"/>
    </source>
</evidence>
<accession>A0A3S5BKG0</accession>
<feature type="coiled-coil region" evidence="1">
    <location>
        <begin position="380"/>
        <end position="407"/>
    </location>
</feature>